<dbReference type="Pfam" id="PF00621">
    <property type="entry name" value="RhoGEF"/>
    <property type="match status" value="1"/>
</dbReference>
<feature type="domain" description="DH" evidence="2">
    <location>
        <begin position="20"/>
        <end position="206"/>
    </location>
</feature>
<dbReference type="PANTHER" id="PTHR12877:SF16">
    <property type="entry name" value="RHO GUANINE NUCLEOTIDE EXCHANGE FACTOR 10-LIKE PROTEIN"/>
    <property type="match status" value="1"/>
</dbReference>
<sequence length="230" mass="26430">KHPPPQLCPMPEGLSNHQVVRRVILSSIVQSERSYLDSLKRIIQYQKPLLEPPRSILKPKKACRIFYRLQEIYQCHSMFQIALGSRVAEWDHNEMIGDLFVASFSKSMVLNIYSDYINNFANAMALIKKACVSKPAFLEFLKKKQASSPDRITLYGLMVKPIQRFPQFIVLLQDMLKNTPRSHADRLPLQLALTELETLAEKMNEQNLSVEGAALTRYSKTVRLFSAICF</sequence>
<dbReference type="Gene3D" id="1.20.900.10">
    <property type="entry name" value="Dbl homology (DH) domain"/>
    <property type="match status" value="1"/>
</dbReference>
<organism evidence="3 4">
    <name type="scientific">Salarias fasciatus</name>
    <name type="common">Jewelled blenny</name>
    <name type="synonym">Blennius fasciatus</name>
    <dbReference type="NCBI Taxonomy" id="181472"/>
    <lineage>
        <taxon>Eukaryota</taxon>
        <taxon>Metazoa</taxon>
        <taxon>Chordata</taxon>
        <taxon>Craniata</taxon>
        <taxon>Vertebrata</taxon>
        <taxon>Euteleostomi</taxon>
        <taxon>Actinopterygii</taxon>
        <taxon>Neopterygii</taxon>
        <taxon>Teleostei</taxon>
        <taxon>Neoteleostei</taxon>
        <taxon>Acanthomorphata</taxon>
        <taxon>Ovalentaria</taxon>
        <taxon>Blenniimorphae</taxon>
        <taxon>Blenniiformes</taxon>
        <taxon>Blennioidei</taxon>
        <taxon>Blenniidae</taxon>
        <taxon>Salariinae</taxon>
        <taxon>Salarias</taxon>
    </lineage>
</organism>
<dbReference type="GO" id="GO:0005829">
    <property type="term" value="C:cytosol"/>
    <property type="evidence" value="ECO:0007669"/>
    <property type="project" value="TreeGrafter"/>
</dbReference>
<evidence type="ECO:0000256" key="1">
    <source>
        <dbReference type="ARBA" id="ARBA00022658"/>
    </source>
</evidence>
<evidence type="ECO:0000259" key="2">
    <source>
        <dbReference type="PROSITE" id="PS50010"/>
    </source>
</evidence>
<evidence type="ECO:0000313" key="3">
    <source>
        <dbReference type="Ensembl" id="ENSSFAP00005005941.1"/>
    </source>
</evidence>
<dbReference type="Proteomes" id="UP000472267">
    <property type="component" value="Chromosome 20"/>
</dbReference>
<dbReference type="InterPro" id="IPR000219">
    <property type="entry name" value="DH_dom"/>
</dbReference>
<dbReference type="SUPFAM" id="SSF48065">
    <property type="entry name" value="DBL homology domain (DH-domain)"/>
    <property type="match status" value="1"/>
</dbReference>
<proteinExistence type="predicted"/>
<dbReference type="GO" id="GO:0051056">
    <property type="term" value="P:regulation of small GTPase mediated signal transduction"/>
    <property type="evidence" value="ECO:0007669"/>
    <property type="project" value="UniProtKB-ARBA"/>
</dbReference>
<dbReference type="PANTHER" id="PTHR12877">
    <property type="entry name" value="RHO GUANINE NUCLEOTIDE EXCHANGE FACTOR"/>
    <property type="match status" value="1"/>
</dbReference>
<dbReference type="FunFam" id="1.20.900.10:FF:000003">
    <property type="entry name" value="Rho guanine nucleotide exchange factor 10 like"/>
    <property type="match status" value="1"/>
</dbReference>
<dbReference type="InterPro" id="IPR039919">
    <property type="entry name" value="ARHGEF10/ARHGEF17"/>
</dbReference>
<evidence type="ECO:0000313" key="4">
    <source>
        <dbReference type="Proteomes" id="UP000472267"/>
    </source>
</evidence>
<dbReference type="InterPro" id="IPR035899">
    <property type="entry name" value="DBL_dom_sf"/>
</dbReference>
<keyword evidence="1" id="KW-0344">Guanine-nucleotide releasing factor</keyword>
<dbReference type="PROSITE" id="PS50010">
    <property type="entry name" value="DH_2"/>
    <property type="match status" value="1"/>
</dbReference>
<keyword evidence="4" id="KW-1185">Reference proteome</keyword>
<dbReference type="GO" id="GO:0051496">
    <property type="term" value="P:positive regulation of stress fiber assembly"/>
    <property type="evidence" value="ECO:0007669"/>
    <property type="project" value="UniProtKB-ARBA"/>
</dbReference>
<reference evidence="3" key="3">
    <citation type="submission" date="2025-09" db="UniProtKB">
        <authorList>
            <consortium name="Ensembl"/>
        </authorList>
    </citation>
    <scope>IDENTIFICATION</scope>
</reference>
<dbReference type="Ensembl" id="ENSSFAT00005006259.1">
    <property type="protein sequence ID" value="ENSSFAP00005005941.1"/>
    <property type="gene ID" value="ENSSFAG00005003670.1"/>
</dbReference>
<reference evidence="3" key="2">
    <citation type="submission" date="2025-08" db="UniProtKB">
        <authorList>
            <consortium name="Ensembl"/>
        </authorList>
    </citation>
    <scope>IDENTIFICATION</scope>
</reference>
<reference evidence="3" key="1">
    <citation type="submission" date="2019-06" db="EMBL/GenBank/DDBJ databases">
        <authorList>
            <consortium name="Wellcome Sanger Institute Data Sharing"/>
        </authorList>
    </citation>
    <scope>NUCLEOTIDE SEQUENCE [LARGE SCALE GENOMIC DNA]</scope>
</reference>
<protein>
    <recommendedName>
        <fullName evidence="2">DH domain-containing protein</fullName>
    </recommendedName>
</protein>
<dbReference type="AlphaFoldDB" id="A0A672FG92"/>
<dbReference type="OMA" id="TIFAYIP"/>
<name>A0A672FG92_SALFA</name>
<dbReference type="InParanoid" id="A0A672FG92"/>
<accession>A0A672FG92</accession>
<dbReference type="GO" id="GO:0005085">
    <property type="term" value="F:guanyl-nucleotide exchange factor activity"/>
    <property type="evidence" value="ECO:0007669"/>
    <property type="project" value="UniProtKB-KW"/>
</dbReference>
<dbReference type="SMART" id="SM00325">
    <property type="entry name" value="RhoGEF"/>
    <property type="match status" value="1"/>
</dbReference>
<dbReference type="CDD" id="cd00160">
    <property type="entry name" value="RhoGEF"/>
    <property type="match status" value="1"/>
</dbReference>
<dbReference type="GO" id="GO:0032933">
    <property type="term" value="P:SREBP signaling pathway"/>
    <property type="evidence" value="ECO:0007669"/>
    <property type="project" value="TreeGrafter"/>
</dbReference>
<dbReference type="GO" id="GO:0030036">
    <property type="term" value="P:actin cytoskeleton organization"/>
    <property type="evidence" value="ECO:0007669"/>
    <property type="project" value="TreeGrafter"/>
</dbReference>